<evidence type="ECO:0000259" key="1">
    <source>
        <dbReference type="PROSITE" id="PS50191"/>
    </source>
</evidence>
<gene>
    <name evidence="2" type="ORF">L9F63_010700</name>
</gene>
<dbReference type="InterPro" id="IPR001251">
    <property type="entry name" value="CRAL-TRIO_dom"/>
</dbReference>
<dbReference type="Pfam" id="PF00650">
    <property type="entry name" value="CRAL_TRIO"/>
    <property type="match status" value="1"/>
</dbReference>
<keyword evidence="3" id="KW-1185">Reference proteome</keyword>
<reference evidence="2" key="2">
    <citation type="submission" date="2023-05" db="EMBL/GenBank/DDBJ databases">
        <authorList>
            <person name="Fouks B."/>
        </authorList>
    </citation>
    <scope>NUCLEOTIDE SEQUENCE</scope>
    <source>
        <strain evidence="2">Stay&amp;Tobe</strain>
        <tissue evidence="2">Testes</tissue>
    </source>
</reference>
<dbReference type="Proteomes" id="UP001233999">
    <property type="component" value="Unassembled WGS sequence"/>
</dbReference>
<dbReference type="CDD" id="cd00170">
    <property type="entry name" value="SEC14"/>
    <property type="match status" value="1"/>
</dbReference>
<dbReference type="PANTHER" id="PTHR10174:SF224">
    <property type="entry name" value="RETINOL-BINDING PROTEIN PINTA"/>
    <property type="match status" value="1"/>
</dbReference>
<dbReference type="SUPFAM" id="SSF52087">
    <property type="entry name" value="CRAL/TRIO domain"/>
    <property type="match status" value="1"/>
</dbReference>
<name>A0AAD8AGE1_DIPPU</name>
<proteinExistence type="predicted"/>
<accession>A0AAD8AGE1</accession>
<comment type="caution">
    <text evidence="2">The sequence shown here is derived from an EMBL/GenBank/DDBJ whole genome shotgun (WGS) entry which is preliminary data.</text>
</comment>
<organism evidence="2 3">
    <name type="scientific">Diploptera punctata</name>
    <name type="common">Pacific beetle cockroach</name>
    <dbReference type="NCBI Taxonomy" id="6984"/>
    <lineage>
        <taxon>Eukaryota</taxon>
        <taxon>Metazoa</taxon>
        <taxon>Ecdysozoa</taxon>
        <taxon>Arthropoda</taxon>
        <taxon>Hexapoda</taxon>
        <taxon>Insecta</taxon>
        <taxon>Pterygota</taxon>
        <taxon>Neoptera</taxon>
        <taxon>Polyneoptera</taxon>
        <taxon>Dictyoptera</taxon>
        <taxon>Blattodea</taxon>
        <taxon>Blaberoidea</taxon>
        <taxon>Blaberidae</taxon>
        <taxon>Diplopterinae</taxon>
        <taxon>Diploptera</taxon>
    </lineage>
</organism>
<dbReference type="GO" id="GO:0016020">
    <property type="term" value="C:membrane"/>
    <property type="evidence" value="ECO:0007669"/>
    <property type="project" value="TreeGrafter"/>
</dbReference>
<dbReference type="EMBL" id="JASPKZ010001203">
    <property type="protein sequence ID" value="KAJ9598610.1"/>
    <property type="molecule type" value="Genomic_DNA"/>
</dbReference>
<dbReference type="AlphaFoldDB" id="A0AAD8AGE1"/>
<sequence length="244" mass="28891">MEKCKQTLDLYYTLKTIIPELMCGWDVNEPWFDTIVKHVYAFPMPSMTTDLDRISVYGFVGYDGKDFDFWEFFKLVLIGFEIRINEDYNLKDIFVIDFKNCTLGHVAKFTLPLMKKFELCFMRGYHSRLRGIHYINTPPYAEFVVAIVKTVMKSKLVSRIHVHGTDLTEFYKRVPKELLPEEMGGTSGTIQENWSRWQKKMKSYRDCLVKRENMKSDESKRPHEKLNSSELFGFEGSFRKMNMD</sequence>
<evidence type="ECO:0000313" key="3">
    <source>
        <dbReference type="Proteomes" id="UP001233999"/>
    </source>
</evidence>
<reference evidence="2" key="1">
    <citation type="journal article" date="2023" name="IScience">
        <title>Live-bearing cockroach genome reveals convergent evolutionary mechanisms linked to viviparity in insects and beyond.</title>
        <authorList>
            <person name="Fouks B."/>
            <person name="Harrison M.C."/>
            <person name="Mikhailova A.A."/>
            <person name="Marchal E."/>
            <person name="English S."/>
            <person name="Carruthers M."/>
            <person name="Jennings E.C."/>
            <person name="Chiamaka E.L."/>
            <person name="Frigard R.A."/>
            <person name="Pippel M."/>
            <person name="Attardo G.M."/>
            <person name="Benoit J.B."/>
            <person name="Bornberg-Bauer E."/>
            <person name="Tobe S.S."/>
        </authorList>
    </citation>
    <scope>NUCLEOTIDE SEQUENCE</scope>
    <source>
        <strain evidence="2">Stay&amp;Tobe</strain>
    </source>
</reference>
<dbReference type="PRINTS" id="PR00180">
    <property type="entry name" value="CRETINALDHBP"/>
</dbReference>
<dbReference type="PROSITE" id="PS50191">
    <property type="entry name" value="CRAL_TRIO"/>
    <property type="match status" value="1"/>
</dbReference>
<dbReference type="GO" id="GO:1902936">
    <property type="term" value="F:phosphatidylinositol bisphosphate binding"/>
    <property type="evidence" value="ECO:0007669"/>
    <property type="project" value="TreeGrafter"/>
</dbReference>
<protein>
    <recommendedName>
        <fullName evidence="1">CRAL-TRIO domain-containing protein</fullName>
    </recommendedName>
</protein>
<dbReference type="PANTHER" id="PTHR10174">
    <property type="entry name" value="ALPHA-TOCOPHEROL TRANSFER PROTEIN-RELATED"/>
    <property type="match status" value="1"/>
</dbReference>
<dbReference type="InterPro" id="IPR036865">
    <property type="entry name" value="CRAL-TRIO_dom_sf"/>
</dbReference>
<evidence type="ECO:0000313" key="2">
    <source>
        <dbReference type="EMBL" id="KAJ9598610.1"/>
    </source>
</evidence>
<dbReference type="Gene3D" id="3.40.525.10">
    <property type="entry name" value="CRAL-TRIO lipid binding domain"/>
    <property type="match status" value="1"/>
</dbReference>
<feature type="domain" description="CRAL-TRIO" evidence="1">
    <location>
        <begin position="95"/>
        <end position="191"/>
    </location>
</feature>